<dbReference type="RefSeq" id="WP_263542332.1">
    <property type="nucleotide sequence ID" value="NZ_JAOVZO020000018.1"/>
</dbReference>
<name>A0A9X3YMT3_9GAMM</name>
<sequence>MSAPQNNAAGYSGKPLWQKLGLKPGLRVRLVDAPDDYAALTGFDLGLAVVLARAGSFDFGHAFVRSARDLDAVLARLDPQLDPAGQLWISWPKKASKVPTDITEDTVRELALPRGLVDVKVCAVDATWSGLKLVRRKALR</sequence>
<dbReference type="AlphaFoldDB" id="A0A9X3YMT3"/>
<proteinExistence type="predicted"/>
<accession>A0A9X3YMT3</accession>
<evidence type="ECO:0000313" key="1">
    <source>
        <dbReference type="EMBL" id="MDC8013638.1"/>
    </source>
</evidence>
<protein>
    <submittedName>
        <fullName evidence="1">DUF3052 domain-containing protein</fullName>
    </submittedName>
</protein>
<keyword evidence="2" id="KW-1185">Reference proteome</keyword>
<dbReference type="EMBL" id="JAOVZO020000018">
    <property type="protein sequence ID" value="MDC8013638.1"/>
    <property type="molecule type" value="Genomic_DNA"/>
</dbReference>
<dbReference type="Proteomes" id="UP001139971">
    <property type="component" value="Unassembled WGS sequence"/>
</dbReference>
<evidence type="ECO:0000313" key="2">
    <source>
        <dbReference type="Proteomes" id="UP001139971"/>
    </source>
</evidence>
<organism evidence="1 2">
    <name type="scientific">Tahibacter soli</name>
    <dbReference type="NCBI Taxonomy" id="2983605"/>
    <lineage>
        <taxon>Bacteria</taxon>
        <taxon>Pseudomonadati</taxon>
        <taxon>Pseudomonadota</taxon>
        <taxon>Gammaproteobacteria</taxon>
        <taxon>Lysobacterales</taxon>
        <taxon>Rhodanobacteraceae</taxon>
        <taxon>Tahibacter</taxon>
    </lineage>
</organism>
<reference evidence="1" key="1">
    <citation type="submission" date="2023-02" db="EMBL/GenBank/DDBJ databases">
        <title>Tahibacter soli sp. nov. isolated from soil.</title>
        <authorList>
            <person name="Baek J.H."/>
            <person name="Lee J.K."/>
            <person name="Choi D.G."/>
            <person name="Jeon C.O."/>
        </authorList>
    </citation>
    <scope>NUCLEOTIDE SEQUENCE</scope>
    <source>
        <strain evidence="1">BL</strain>
    </source>
</reference>
<comment type="caution">
    <text evidence="1">The sequence shown here is derived from an EMBL/GenBank/DDBJ whole genome shotgun (WGS) entry which is preliminary data.</text>
</comment>
<gene>
    <name evidence="1" type="ORF">OD750_013935</name>
</gene>